<feature type="domain" description="Coenzyme Q-binding protein COQ10 START" evidence="1">
    <location>
        <begin position="10"/>
        <end position="119"/>
    </location>
</feature>
<dbReference type="Gene3D" id="3.30.530.20">
    <property type="match status" value="1"/>
</dbReference>
<dbReference type="InterPro" id="IPR047137">
    <property type="entry name" value="ORF3"/>
</dbReference>
<dbReference type="AlphaFoldDB" id="A0AA96WLG4"/>
<proteinExistence type="predicted"/>
<evidence type="ECO:0000259" key="1">
    <source>
        <dbReference type="Pfam" id="PF03364"/>
    </source>
</evidence>
<dbReference type="PANTHER" id="PTHR33824">
    <property type="entry name" value="POLYKETIDE CYCLASE/DEHYDRASE AND LIPID TRANSPORT SUPERFAMILY PROTEIN"/>
    <property type="match status" value="1"/>
</dbReference>
<dbReference type="PANTHER" id="PTHR33824:SF7">
    <property type="entry name" value="POLYKETIDE CYCLASE_DEHYDRASE AND LIPID TRANSPORT SUPERFAMILY PROTEIN"/>
    <property type="match status" value="1"/>
</dbReference>
<dbReference type="EMBL" id="CP053587">
    <property type="protein sequence ID" value="WNZ28027.1"/>
    <property type="molecule type" value="Genomic_DNA"/>
</dbReference>
<dbReference type="SUPFAM" id="SSF55961">
    <property type="entry name" value="Bet v1-like"/>
    <property type="match status" value="1"/>
</dbReference>
<gene>
    <name evidence="2" type="ORF">HJG54_34115</name>
</gene>
<reference evidence="2" key="1">
    <citation type="submission" date="2020-05" db="EMBL/GenBank/DDBJ databases">
        <authorList>
            <person name="Zhu T."/>
            <person name="Keshari N."/>
            <person name="Lu X."/>
        </authorList>
    </citation>
    <scope>NUCLEOTIDE SEQUENCE</scope>
    <source>
        <strain evidence="2">NK1-12</strain>
    </source>
</reference>
<sequence>MLQRSVEVEVDCSVQQVYDLWENLENVPRWMPLVKSVKRLQEDDELWRWTFGLEFPLLIEWTSRITQRIPLRLIAWSSVSGLSNQGFAEFFPTDRGCRLRLTLAFDLPGGIVGVFLEKMGLDRWLETNLKESLNRFQSQIEAEVLRQSVTQNNAAYSIE</sequence>
<evidence type="ECO:0000313" key="2">
    <source>
        <dbReference type="EMBL" id="WNZ28027.1"/>
    </source>
</evidence>
<dbReference type="InterPro" id="IPR005031">
    <property type="entry name" value="COQ10_START"/>
</dbReference>
<dbReference type="Pfam" id="PF03364">
    <property type="entry name" value="Polyketide_cyc"/>
    <property type="match status" value="1"/>
</dbReference>
<name>A0AA96WLG4_9CYAN</name>
<accession>A0AA96WLG4</accession>
<protein>
    <submittedName>
        <fullName evidence="2">SRPBCC family protein</fullName>
    </submittedName>
</protein>
<dbReference type="InterPro" id="IPR023393">
    <property type="entry name" value="START-like_dom_sf"/>
</dbReference>
<organism evidence="2">
    <name type="scientific">Leptolyngbya sp. NK1-12</name>
    <dbReference type="NCBI Taxonomy" id="2547451"/>
    <lineage>
        <taxon>Bacteria</taxon>
        <taxon>Bacillati</taxon>
        <taxon>Cyanobacteriota</taxon>
        <taxon>Cyanophyceae</taxon>
        <taxon>Leptolyngbyales</taxon>
        <taxon>Leptolyngbyaceae</taxon>
        <taxon>Leptolyngbya group</taxon>
        <taxon>Leptolyngbya</taxon>
    </lineage>
</organism>
<dbReference type="CDD" id="cd07817">
    <property type="entry name" value="SRPBCC_8"/>
    <property type="match status" value="1"/>
</dbReference>